<dbReference type="KEGG" id="nti:DNFV4_04511"/>
<feature type="region of interest" description="Disordered" evidence="1">
    <location>
        <begin position="1"/>
        <end position="23"/>
    </location>
</feature>
<dbReference type="AlphaFoldDB" id="A0AA86T9G8"/>
<feature type="transmembrane region" description="Helical" evidence="2">
    <location>
        <begin position="271"/>
        <end position="298"/>
    </location>
</feature>
<proteinExistence type="predicted"/>
<evidence type="ECO:0000313" key="3">
    <source>
        <dbReference type="EMBL" id="CAI4034067.1"/>
    </source>
</evidence>
<feature type="transmembrane region" description="Helical" evidence="2">
    <location>
        <begin position="94"/>
        <end position="119"/>
    </location>
</feature>
<keyword evidence="2" id="KW-0472">Membrane</keyword>
<feature type="transmembrane region" description="Helical" evidence="2">
    <location>
        <begin position="188"/>
        <end position="212"/>
    </location>
</feature>
<evidence type="ECO:0000256" key="2">
    <source>
        <dbReference type="SAM" id="Phobius"/>
    </source>
</evidence>
<organism evidence="3 4">
    <name type="scientific">Nitrospira tepida</name>
    <dbReference type="NCBI Taxonomy" id="2973512"/>
    <lineage>
        <taxon>Bacteria</taxon>
        <taxon>Pseudomonadati</taxon>
        <taxon>Nitrospirota</taxon>
        <taxon>Nitrospiria</taxon>
        <taxon>Nitrospirales</taxon>
        <taxon>Nitrospiraceae</taxon>
        <taxon>Nitrospira</taxon>
    </lineage>
</organism>
<evidence type="ECO:0000313" key="4">
    <source>
        <dbReference type="Proteomes" id="UP001179121"/>
    </source>
</evidence>
<reference evidence="3" key="1">
    <citation type="submission" date="2022-10" db="EMBL/GenBank/DDBJ databases">
        <authorList>
            <person name="Koch H."/>
        </authorList>
    </citation>
    <scope>NUCLEOTIDE SEQUENCE</scope>
    <source>
        <strain evidence="3">DNF</strain>
    </source>
</reference>
<dbReference type="Proteomes" id="UP001179121">
    <property type="component" value="Chromosome"/>
</dbReference>
<name>A0AA86T9G8_9BACT</name>
<feature type="transmembrane region" description="Helical" evidence="2">
    <location>
        <begin position="126"/>
        <end position="148"/>
    </location>
</feature>
<feature type="transmembrane region" description="Helical" evidence="2">
    <location>
        <begin position="33"/>
        <end position="51"/>
    </location>
</feature>
<gene>
    <name evidence="3" type="ORF">DNFV4_04511</name>
</gene>
<protein>
    <submittedName>
        <fullName evidence="3">Uncharacterized protein</fullName>
    </submittedName>
</protein>
<accession>A0AA86T9G8</accession>
<feature type="transmembrane region" description="Helical" evidence="2">
    <location>
        <begin position="232"/>
        <end position="251"/>
    </location>
</feature>
<keyword evidence="4" id="KW-1185">Reference proteome</keyword>
<keyword evidence="2" id="KW-0812">Transmembrane</keyword>
<sequence>MPYLAPTESAQHHTGLDNMTTPPAASPASEYRFLLLIIPSVFILLLATGLFEFSANITVDNFHDLTSRLMHPSSEPADPHFHATHFLVEVKARYIWLTTVVVALVAGLYALILCAALIYQSHPRPRLLVVTAVGIVLASIGLAFIWALDETHALYRAVFSFSYENLRQAGPQRISEGLLRYTMTVVSIVNVQAIVVPVVALLAACSTLAPPVTGRAIDSEYCALQMRRLKEVLSAASAILVAGILHMGAWLRWPAALVGDNHAHEAILGAALAITLFWGVTFTLMLVATYLPAAVLLARRAQALLQESPHKQTAPEQDQWLKDHGLFLSLQDHFPQFGLMLAPLLASPLSSLLLAPLTPTG</sequence>
<evidence type="ECO:0000256" key="1">
    <source>
        <dbReference type="SAM" id="MobiDB-lite"/>
    </source>
</evidence>
<keyword evidence="2" id="KW-1133">Transmembrane helix</keyword>
<dbReference type="EMBL" id="OX365700">
    <property type="protein sequence ID" value="CAI4034067.1"/>
    <property type="molecule type" value="Genomic_DNA"/>
</dbReference>